<keyword evidence="1" id="KW-0732">Signal</keyword>
<name>K7PES1_9BACT</name>
<reference evidence="2" key="2">
    <citation type="journal article" date="2013" name="Biotechnol. Bioeng.">
        <title>Biochemical characterization and crystal structure of a GH10 xylanase from termite gut bacteria reveal a novel structural feature and significance of its bacterial Ig-like domain.</title>
        <authorList>
            <person name="Han Q."/>
            <person name="Liu N."/>
            <person name="Robinson H."/>
            <person name="Cao L."/>
            <person name="Qian C."/>
            <person name="Wang Q."/>
            <person name="Xie L."/>
            <person name="Ding H."/>
            <person name="Wang Q."/>
            <person name="Huang Y."/>
            <person name="Li J."/>
            <person name="Zhou Z."/>
        </authorList>
    </citation>
    <scope>NUCLEOTIDE SEQUENCE</scope>
</reference>
<feature type="signal peptide" evidence="1">
    <location>
        <begin position="1"/>
        <end position="20"/>
    </location>
</feature>
<dbReference type="EMBL" id="JN903693">
    <property type="protein sequence ID" value="AFK83731.1"/>
    <property type="molecule type" value="Genomic_DNA"/>
</dbReference>
<evidence type="ECO:0000256" key="1">
    <source>
        <dbReference type="SAM" id="SignalP"/>
    </source>
</evidence>
<feature type="chain" id="PRO_5003909361" evidence="1">
    <location>
        <begin position="21"/>
        <end position="180"/>
    </location>
</feature>
<accession>K7PES1</accession>
<dbReference type="AlphaFoldDB" id="K7PES1"/>
<sequence length="180" mass="19087">MKRVVLVLVVFLAATAFAFAGGGQQSSSSGDGAPPYNVDLSTLPMTKNTVAMTKAWEDFIIPLPELPGFDATKYSRVTINAKYYGADGSEMTPSDSKVMVTLIYDVNGDIRGPEMGAGPNTPLKEFNVGGFSGAVSTDRGVRVKLTKQPGAINFQPNSGSNVAFIEITQLTFHNRTASGE</sequence>
<reference evidence="2" key="1">
    <citation type="submission" date="2011-10" db="EMBL/GenBank/DDBJ databases">
        <authorList>
            <person name="Ning L."/>
        </authorList>
    </citation>
    <scope>NUCLEOTIDE SEQUENCE</scope>
</reference>
<organism evidence="2">
    <name type="scientific">uncultured bacterium 35A20</name>
    <dbReference type="NCBI Taxonomy" id="1194347"/>
    <lineage>
        <taxon>Bacteria</taxon>
        <taxon>environmental samples</taxon>
    </lineage>
</organism>
<proteinExistence type="predicted"/>
<protein>
    <submittedName>
        <fullName evidence="2">Excinuclease ABC subunit A</fullName>
    </submittedName>
</protein>
<evidence type="ECO:0000313" key="2">
    <source>
        <dbReference type="EMBL" id="AFK83731.1"/>
    </source>
</evidence>